<accession>A8F4L8</accession>
<dbReference type="InterPro" id="IPR001736">
    <property type="entry name" value="PLipase_D/transphosphatidylase"/>
</dbReference>
<keyword evidence="9" id="KW-1185">Reference proteome</keyword>
<dbReference type="KEGG" id="tle:Tlet_0535"/>
<dbReference type="InterPro" id="IPR051406">
    <property type="entry name" value="PLD_domain"/>
</dbReference>
<keyword evidence="5" id="KW-0442">Lipid degradation</keyword>
<reference evidence="8 9" key="2">
    <citation type="journal article" date="2009" name="Proc. Natl. Acad. Sci. U.S.A.">
        <title>On the chimeric nature, thermophilic origin, and phylogenetic placement of the Thermotogales.</title>
        <authorList>
            <person name="Zhaxybayeva O."/>
            <person name="Swithers K.S."/>
            <person name="Lapierre P."/>
            <person name="Fournier G.P."/>
            <person name="Bickhart D.M."/>
            <person name="DeBoy R.T."/>
            <person name="Nelson K.E."/>
            <person name="Nesbo C.L."/>
            <person name="Doolittle W.F."/>
            <person name="Gogarten J.P."/>
            <person name="Noll K.M."/>
        </authorList>
    </citation>
    <scope>NUCLEOTIDE SEQUENCE [LARGE SCALE GENOMIC DNA]</scope>
    <source>
        <strain evidence="9">ATCC BAA-301 / DSM 14385 / NBRC 107922 / TMO</strain>
    </source>
</reference>
<evidence type="ECO:0000256" key="4">
    <source>
        <dbReference type="ARBA" id="ARBA00022801"/>
    </source>
</evidence>
<dbReference type="PROSITE" id="PS50035">
    <property type="entry name" value="PLD"/>
    <property type="match status" value="2"/>
</dbReference>
<name>A8F4L8_PSELT</name>
<dbReference type="Gene3D" id="3.30.870.10">
    <property type="entry name" value="Endonuclease Chain A"/>
    <property type="match status" value="2"/>
</dbReference>
<dbReference type="GO" id="GO:0004630">
    <property type="term" value="F:phospholipase D activity"/>
    <property type="evidence" value="ECO:0007669"/>
    <property type="project" value="UniProtKB-EC"/>
</dbReference>
<dbReference type="STRING" id="416591.Tlet_0535"/>
<dbReference type="HOGENOM" id="CLU_082411_0_0_0"/>
<organism evidence="8 9">
    <name type="scientific">Pseudothermotoga lettingae (strain ATCC BAA-301 / DSM 14385 / NBRC 107922 / TMO)</name>
    <name type="common">Thermotoga lettingae</name>
    <dbReference type="NCBI Taxonomy" id="416591"/>
    <lineage>
        <taxon>Bacteria</taxon>
        <taxon>Thermotogati</taxon>
        <taxon>Thermotogota</taxon>
        <taxon>Thermotogae</taxon>
        <taxon>Thermotogales</taxon>
        <taxon>Thermotogaceae</taxon>
        <taxon>Pseudothermotoga</taxon>
    </lineage>
</organism>
<dbReference type="Proteomes" id="UP000002016">
    <property type="component" value="Chromosome"/>
</dbReference>
<keyword evidence="4" id="KW-0378">Hydrolase</keyword>
<feature type="domain" description="PLD phosphodiesterase" evidence="7">
    <location>
        <begin position="88"/>
        <end position="115"/>
    </location>
</feature>
<proteinExistence type="inferred from homology"/>
<dbReference type="SMART" id="SM00155">
    <property type="entry name" value="PLDc"/>
    <property type="match status" value="2"/>
</dbReference>
<dbReference type="RefSeq" id="WP_012002583.1">
    <property type="nucleotide sequence ID" value="NC_009828.1"/>
</dbReference>
<evidence type="ECO:0000256" key="1">
    <source>
        <dbReference type="ARBA" id="ARBA00000798"/>
    </source>
</evidence>
<dbReference type="CDD" id="cd09116">
    <property type="entry name" value="PLDc_Nuc_like"/>
    <property type="match status" value="1"/>
</dbReference>
<evidence type="ECO:0000259" key="7">
    <source>
        <dbReference type="PROSITE" id="PS50035"/>
    </source>
</evidence>
<gene>
    <name evidence="8" type="ordered locus">Tlet_0535</name>
</gene>
<dbReference type="GO" id="GO:0006793">
    <property type="term" value="P:phosphorus metabolic process"/>
    <property type="evidence" value="ECO:0007669"/>
    <property type="project" value="UniProtKB-ARBA"/>
</dbReference>
<dbReference type="GO" id="GO:0016891">
    <property type="term" value="F:RNA endonuclease activity producing 5'-phosphomonoesters, hydrolytic mechanism"/>
    <property type="evidence" value="ECO:0007669"/>
    <property type="project" value="TreeGrafter"/>
</dbReference>
<evidence type="ECO:0000256" key="6">
    <source>
        <dbReference type="ARBA" id="ARBA00023098"/>
    </source>
</evidence>
<dbReference type="Pfam" id="PF13091">
    <property type="entry name" value="PLDc_2"/>
    <property type="match status" value="2"/>
</dbReference>
<dbReference type="PANTHER" id="PTHR43856">
    <property type="entry name" value="CARDIOLIPIN HYDROLASE"/>
    <property type="match status" value="1"/>
</dbReference>
<reference evidence="8 9" key="1">
    <citation type="submission" date="2007-08" db="EMBL/GenBank/DDBJ databases">
        <title>Complete sequence of Thermotoga lettingae TMO.</title>
        <authorList>
            <consortium name="US DOE Joint Genome Institute"/>
            <person name="Copeland A."/>
            <person name="Lucas S."/>
            <person name="Lapidus A."/>
            <person name="Barry K."/>
            <person name="Glavina del Rio T."/>
            <person name="Dalin E."/>
            <person name="Tice H."/>
            <person name="Pitluck S."/>
            <person name="Foster B."/>
            <person name="Bruce D."/>
            <person name="Schmutz J."/>
            <person name="Larimer F."/>
            <person name="Land M."/>
            <person name="Hauser L."/>
            <person name="Kyrpides N."/>
            <person name="Mikhailova N."/>
            <person name="Nelson K."/>
            <person name="Gogarten J.P."/>
            <person name="Noll K."/>
            <person name="Richardson P."/>
        </authorList>
    </citation>
    <scope>NUCLEOTIDE SEQUENCE [LARGE SCALE GENOMIC DNA]</scope>
    <source>
        <strain evidence="9">ATCC BAA-301 / DSM 14385 / NBRC 107922 / TMO</strain>
    </source>
</reference>
<evidence type="ECO:0000256" key="2">
    <source>
        <dbReference type="ARBA" id="ARBA00008664"/>
    </source>
</evidence>
<dbReference type="EMBL" id="CP000812">
    <property type="protein sequence ID" value="ABV33102.1"/>
    <property type="molecule type" value="Genomic_DNA"/>
</dbReference>
<evidence type="ECO:0000313" key="9">
    <source>
        <dbReference type="Proteomes" id="UP000002016"/>
    </source>
</evidence>
<dbReference type="InterPro" id="IPR025202">
    <property type="entry name" value="PLD-like_dom"/>
</dbReference>
<comment type="similarity">
    <text evidence="2">Belongs to the phospholipase D family.</text>
</comment>
<protein>
    <recommendedName>
        <fullName evidence="3">phospholipase D</fullName>
        <ecNumber evidence="3">3.1.4.4</ecNumber>
    </recommendedName>
</protein>
<feature type="domain" description="PLD phosphodiesterase" evidence="7">
    <location>
        <begin position="233"/>
        <end position="260"/>
    </location>
</feature>
<dbReference type="SMR" id="A8F4L8"/>
<dbReference type="EC" id="3.1.4.4" evidence="3"/>
<dbReference type="AlphaFoldDB" id="A8F4L8"/>
<dbReference type="GO" id="GO:0016042">
    <property type="term" value="P:lipid catabolic process"/>
    <property type="evidence" value="ECO:0007669"/>
    <property type="project" value="UniProtKB-KW"/>
</dbReference>
<keyword evidence="6" id="KW-0443">Lipid metabolism</keyword>
<sequence length="294" mass="33287">MIRHLTLCLLIIARLIVAIEVIFTPMSAIDIVSILERAEYSISICTFSIDEPSIIKSLEGAVKRGVDVKVISETPLYASNIPLKIDAESSLFHLKVILVDQKISIIGSANFTSHSIQRSFNDILIINDPNMGAKFQNFFDDLWNGFFGKIRLRSDDLYATTTNIEETVLCELSKAKKSVDVAMYALTHPSVWATLKILSSKKIRVRLLVDEWFLNNSNLCKLPFTAIQTRVIRDMTLHSKLFIIDGKTVLTGSANATKSGYSRNAEMLIVLKNRNVLKKYMEYFETIWERGEPF</sequence>
<evidence type="ECO:0000256" key="5">
    <source>
        <dbReference type="ARBA" id="ARBA00022963"/>
    </source>
</evidence>
<evidence type="ECO:0000313" key="8">
    <source>
        <dbReference type="EMBL" id="ABV33102.1"/>
    </source>
</evidence>
<dbReference type="SUPFAM" id="SSF56024">
    <property type="entry name" value="Phospholipase D/nuclease"/>
    <property type="match status" value="2"/>
</dbReference>
<comment type="catalytic activity">
    <reaction evidence="1">
        <text>a 1,2-diacyl-sn-glycero-3-phosphocholine + H2O = a 1,2-diacyl-sn-glycero-3-phosphate + choline + H(+)</text>
        <dbReference type="Rhea" id="RHEA:14445"/>
        <dbReference type="ChEBI" id="CHEBI:15354"/>
        <dbReference type="ChEBI" id="CHEBI:15377"/>
        <dbReference type="ChEBI" id="CHEBI:15378"/>
        <dbReference type="ChEBI" id="CHEBI:57643"/>
        <dbReference type="ChEBI" id="CHEBI:58608"/>
        <dbReference type="EC" id="3.1.4.4"/>
    </reaction>
</comment>
<dbReference type="eggNOG" id="COG1502">
    <property type="taxonomic scope" value="Bacteria"/>
</dbReference>
<evidence type="ECO:0000256" key="3">
    <source>
        <dbReference type="ARBA" id="ARBA00012027"/>
    </source>
</evidence>
<dbReference type="PANTHER" id="PTHR43856:SF1">
    <property type="entry name" value="MITOCHONDRIAL CARDIOLIPIN HYDROLASE"/>
    <property type="match status" value="1"/>
</dbReference>